<dbReference type="Proteomes" id="UP001189616">
    <property type="component" value="Unassembled WGS sequence"/>
</dbReference>
<proteinExistence type="predicted"/>
<keyword evidence="6 17" id="KW-0808">Transferase</keyword>
<evidence type="ECO:0000256" key="10">
    <source>
        <dbReference type="ARBA" id="ARBA00022840"/>
    </source>
</evidence>
<dbReference type="InterPro" id="IPR003661">
    <property type="entry name" value="HisK_dim/P_dom"/>
</dbReference>
<dbReference type="InterPro" id="IPR036097">
    <property type="entry name" value="HisK_dim/P_sf"/>
</dbReference>
<keyword evidence="18" id="KW-1185">Reference proteome</keyword>
<dbReference type="SUPFAM" id="SSF47384">
    <property type="entry name" value="Homodimeric domain of signal transducing histidine kinase"/>
    <property type="match status" value="1"/>
</dbReference>
<organism evidence="17 18">
    <name type="scientific">Ralstonia condita</name>
    <dbReference type="NCBI Taxonomy" id="3058600"/>
    <lineage>
        <taxon>Bacteria</taxon>
        <taxon>Pseudomonadati</taxon>
        <taxon>Pseudomonadota</taxon>
        <taxon>Betaproteobacteria</taxon>
        <taxon>Burkholderiales</taxon>
        <taxon>Burkholderiaceae</taxon>
        <taxon>Ralstonia</taxon>
    </lineage>
</organism>
<dbReference type="InterPro" id="IPR004358">
    <property type="entry name" value="Sig_transdc_His_kin-like_C"/>
</dbReference>
<dbReference type="InterPro" id="IPR005467">
    <property type="entry name" value="His_kinase_dom"/>
</dbReference>
<dbReference type="PANTHER" id="PTHR43065:SF46">
    <property type="entry name" value="C4-DICARBOXYLATE TRANSPORT SENSOR PROTEIN DCTB"/>
    <property type="match status" value="1"/>
</dbReference>
<keyword evidence="11 15" id="KW-1133">Transmembrane helix</keyword>
<dbReference type="Gene3D" id="3.30.565.10">
    <property type="entry name" value="Histidine kinase-like ATPase, C-terminal domain"/>
    <property type="match status" value="1"/>
</dbReference>
<gene>
    <name evidence="17" type="primary">dctB_2</name>
    <name evidence="17" type="ORF">LMG7141_03168</name>
</gene>
<evidence type="ECO:0000256" key="8">
    <source>
        <dbReference type="ARBA" id="ARBA00022741"/>
    </source>
</evidence>
<dbReference type="InterPro" id="IPR033479">
    <property type="entry name" value="dCache_1"/>
</dbReference>
<dbReference type="Pfam" id="PF02518">
    <property type="entry name" value="HATPase_c"/>
    <property type="match status" value="1"/>
</dbReference>
<feature type="transmembrane region" description="Helical" evidence="15">
    <location>
        <begin position="75"/>
        <end position="100"/>
    </location>
</feature>
<comment type="catalytic activity">
    <reaction evidence="1">
        <text>ATP + protein L-histidine = ADP + protein N-phospho-L-histidine.</text>
        <dbReference type="EC" id="2.7.13.3"/>
    </reaction>
</comment>
<keyword evidence="14" id="KW-0175">Coiled coil</keyword>
<evidence type="ECO:0000259" key="16">
    <source>
        <dbReference type="PROSITE" id="PS50109"/>
    </source>
</evidence>
<keyword evidence="7 15" id="KW-0812">Transmembrane</keyword>
<dbReference type="InterPro" id="IPR017055">
    <property type="entry name" value="Sig_transdc_His_kinase_DctB"/>
</dbReference>
<evidence type="ECO:0000256" key="12">
    <source>
        <dbReference type="ARBA" id="ARBA00023012"/>
    </source>
</evidence>
<dbReference type="Gene3D" id="6.10.250.3020">
    <property type="match status" value="1"/>
</dbReference>
<dbReference type="GO" id="GO:0004673">
    <property type="term" value="F:protein histidine kinase activity"/>
    <property type="evidence" value="ECO:0007669"/>
    <property type="project" value="UniProtKB-EC"/>
</dbReference>
<keyword evidence="13 15" id="KW-0472">Membrane</keyword>
<dbReference type="Pfam" id="PF00512">
    <property type="entry name" value="HisKA"/>
    <property type="match status" value="1"/>
</dbReference>
<feature type="coiled-coil region" evidence="14">
    <location>
        <begin position="400"/>
        <end position="462"/>
    </location>
</feature>
<dbReference type="SUPFAM" id="SSF55874">
    <property type="entry name" value="ATPase domain of HSP90 chaperone/DNA topoisomerase II/histidine kinase"/>
    <property type="match status" value="1"/>
</dbReference>
<evidence type="ECO:0000256" key="3">
    <source>
        <dbReference type="ARBA" id="ARBA00012438"/>
    </source>
</evidence>
<sequence>MAGACGPGCSKAYDCGACPSRRPRFYLGIPFVKHLGDMPAAGVASEGKAASFAADLQPMSDPDFSFSSAFGSRRVFWWLVAAGLVALMAVVCATTFVLTWNRGLAQAQQAAGGRVDRYAANLKSTLDRYEYLPALVALHPFIHDLLANPTPANVDRANRYLREVNDRAHATATYVIAPSGRALAASNYNQPDSFVGAVYLFRPYFQQAAAGHVGRFYGIGITREEPGYYISQPVMQNGRVIGVAVVKLNLEWFGRASQDASEPVMVADENGVIFLSSVPAWQYRTVEPLTPRLQAQLEATRQYYRKQITPLPLQPEAPAFLRLTGRLPEGAELIRIGARANATRYLQVSRDLAEPDWTLMYLTPVDPVMGAARSATVAAAFAFAFACLLLFYWRQRRLRMMEMVRSRRLLEAAYDQLERRVEDRTADLMATNEQLQHEIVDRTRAEAELRATQDELVQASKLAALGQMAAGITHELNQPLAALRTFSDNTRILLDRGQLGAATDNLQAIADLTERMGKITAQLKLFAGRSRRKLVDVQVRVALDHTLALLRPRLGDVRLELRWRIPEADAIVRADELKLEQVLINLIGNALDAIHSHDGGRPGRIDINIGPAEGAPSQLSIAVRDNGPGIPPDAMPHLFEPFFTTKEIGQGLGLGLAISTSIARDFGGSLSAANLRDGGAQFTLTLVRAEVTSAACS</sequence>
<dbReference type="SMART" id="SM00388">
    <property type="entry name" value="HisKA"/>
    <property type="match status" value="1"/>
</dbReference>
<evidence type="ECO:0000256" key="2">
    <source>
        <dbReference type="ARBA" id="ARBA00004651"/>
    </source>
</evidence>
<evidence type="ECO:0000256" key="7">
    <source>
        <dbReference type="ARBA" id="ARBA00022692"/>
    </source>
</evidence>
<evidence type="ECO:0000313" key="18">
    <source>
        <dbReference type="Proteomes" id="UP001189616"/>
    </source>
</evidence>
<dbReference type="EMBL" id="CATYWO010000005">
    <property type="protein sequence ID" value="CAJ0795960.1"/>
    <property type="molecule type" value="Genomic_DNA"/>
</dbReference>
<evidence type="ECO:0000313" key="17">
    <source>
        <dbReference type="EMBL" id="CAJ0795960.1"/>
    </source>
</evidence>
<keyword evidence="9" id="KW-0418">Kinase</keyword>
<keyword evidence="12" id="KW-0902">Two-component regulatory system</keyword>
<feature type="transmembrane region" description="Helical" evidence="15">
    <location>
        <begin position="375"/>
        <end position="393"/>
    </location>
</feature>
<dbReference type="PROSITE" id="PS50109">
    <property type="entry name" value="HIS_KIN"/>
    <property type="match status" value="1"/>
</dbReference>
<dbReference type="InterPro" id="IPR029151">
    <property type="entry name" value="Sensor-like_sf"/>
</dbReference>
<evidence type="ECO:0000256" key="6">
    <source>
        <dbReference type="ARBA" id="ARBA00022679"/>
    </source>
</evidence>
<evidence type="ECO:0000256" key="11">
    <source>
        <dbReference type="ARBA" id="ARBA00022989"/>
    </source>
</evidence>
<dbReference type="CDD" id="cd00082">
    <property type="entry name" value="HisKA"/>
    <property type="match status" value="1"/>
</dbReference>
<name>A0ABM9JKQ1_9RALS</name>
<dbReference type="PIRSF" id="PIRSF036431">
    <property type="entry name" value="STHK_DctB"/>
    <property type="match status" value="1"/>
</dbReference>
<feature type="domain" description="Histidine kinase" evidence="16">
    <location>
        <begin position="471"/>
        <end position="690"/>
    </location>
</feature>
<evidence type="ECO:0000256" key="9">
    <source>
        <dbReference type="ARBA" id="ARBA00022777"/>
    </source>
</evidence>
<keyword evidence="10" id="KW-0067">ATP-binding</keyword>
<dbReference type="InterPro" id="IPR003594">
    <property type="entry name" value="HATPase_dom"/>
</dbReference>
<keyword evidence="5" id="KW-0597">Phosphoprotein</keyword>
<dbReference type="Pfam" id="PF02743">
    <property type="entry name" value="dCache_1"/>
    <property type="match status" value="1"/>
</dbReference>
<evidence type="ECO:0000256" key="1">
    <source>
        <dbReference type="ARBA" id="ARBA00000085"/>
    </source>
</evidence>
<dbReference type="InterPro" id="IPR036890">
    <property type="entry name" value="HATPase_C_sf"/>
</dbReference>
<reference evidence="17 18" key="1">
    <citation type="submission" date="2023-07" db="EMBL/GenBank/DDBJ databases">
        <authorList>
            <person name="Peeters C."/>
        </authorList>
    </citation>
    <scope>NUCLEOTIDE SEQUENCE [LARGE SCALE GENOMIC DNA]</scope>
    <source>
        <strain evidence="17 18">LMG 7141</strain>
    </source>
</reference>
<dbReference type="SMART" id="SM00387">
    <property type="entry name" value="HATPase_c"/>
    <property type="match status" value="1"/>
</dbReference>
<dbReference type="PRINTS" id="PR00344">
    <property type="entry name" value="BCTRLSENSOR"/>
</dbReference>
<dbReference type="Gene3D" id="3.30.450.20">
    <property type="entry name" value="PAS domain"/>
    <property type="match status" value="2"/>
</dbReference>
<evidence type="ECO:0000256" key="15">
    <source>
        <dbReference type="SAM" id="Phobius"/>
    </source>
</evidence>
<dbReference type="PANTHER" id="PTHR43065">
    <property type="entry name" value="SENSOR HISTIDINE KINASE"/>
    <property type="match status" value="1"/>
</dbReference>
<dbReference type="SUPFAM" id="SSF103190">
    <property type="entry name" value="Sensory domain-like"/>
    <property type="match status" value="1"/>
</dbReference>
<keyword evidence="8" id="KW-0547">Nucleotide-binding</keyword>
<evidence type="ECO:0000256" key="4">
    <source>
        <dbReference type="ARBA" id="ARBA00022475"/>
    </source>
</evidence>
<comment type="caution">
    <text evidence="17">The sequence shown here is derived from an EMBL/GenBank/DDBJ whole genome shotgun (WGS) entry which is preliminary data.</text>
</comment>
<dbReference type="Gene3D" id="1.10.287.130">
    <property type="match status" value="1"/>
</dbReference>
<dbReference type="EC" id="2.7.13.3" evidence="3"/>
<evidence type="ECO:0000256" key="5">
    <source>
        <dbReference type="ARBA" id="ARBA00022553"/>
    </source>
</evidence>
<evidence type="ECO:0000256" key="14">
    <source>
        <dbReference type="SAM" id="Coils"/>
    </source>
</evidence>
<protein>
    <recommendedName>
        <fullName evidence="3">histidine kinase</fullName>
        <ecNumber evidence="3">2.7.13.3</ecNumber>
    </recommendedName>
</protein>
<accession>A0ABM9JKQ1</accession>
<comment type="subcellular location">
    <subcellularLocation>
        <location evidence="2">Cell membrane</location>
        <topology evidence="2">Multi-pass membrane protein</topology>
    </subcellularLocation>
</comment>
<evidence type="ECO:0000256" key="13">
    <source>
        <dbReference type="ARBA" id="ARBA00023136"/>
    </source>
</evidence>
<keyword evidence="4" id="KW-1003">Cell membrane</keyword>